<dbReference type="EMBL" id="NBSK02000008">
    <property type="protein sequence ID" value="KAJ0190443.1"/>
    <property type="molecule type" value="Genomic_DNA"/>
</dbReference>
<dbReference type="GO" id="GO:0004491">
    <property type="term" value="F:methylmalonate-semialdehyde dehydrogenase (acylating, NAD) activity"/>
    <property type="evidence" value="ECO:0007669"/>
    <property type="project" value="InterPro"/>
</dbReference>
<gene>
    <name evidence="2" type="ORF">LSAT_V11C800444130</name>
</gene>
<comment type="caution">
    <text evidence="2">The sequence shown here is derived from an EMBL/GenBank/DDBJ whole genome shotgun (WGS) entry which is preliminary data.</text>
</comment>
<accession>A0A9R1UP51</accession>
<dbReference type="Proteomes" id="UP000235145">
    <property type="component" value="Unassembled WGS sequence"/>
</dbReference>
<evidence type="ECO:0000256" key="1">
    <source>
        <dbReference type="ARBA" id="ARBA00009986"/>
    </source>
</evidence>
<dbReference type="PANTHER" id="PTHR43866:SF3">
    <property type="entry name" value="METHYLMALONATE-SEMIALDEHYDE DEHYDROGENASE [ACYLATING], MITOCHONDRIAL"/>
    <property type="match status" value="1"/>
</dbReference>
<protein>
    <recommendedName>
        <fullName evidence="4">FAR1 domain-containing protein</fullName>
    </recommendedName>
</protein>
<dbReference type="PANTHER" id="PTHR43866">
    <property type="entry name" value="MALONATE-SEMIALDEHYDE DEHYDROGENASE"/>
    <property type="match status" value="1"/>
</dbReference>
<reference evidence="2 3" key="1">
    <citation type="journal article" date="2017" name="Nat. Commun.">
        <title>Genome assembly with in vitro proximity ligation data and whole-genome triplication in lettuce.</title>
        <authorList>
            <person name="Reyes-Chin-Wo S."/>
            <person name="Wang Z."/>
            <person name="Yang X."/>
            <person name="Kozik A."/>
            <person name="Arikit S."/>
            <person name="Song C."/>
            <person name="Xia L."/>
            <person name="Froenicke L."/>
            <person name="Lavelle D.O."/>
            <person name="Truco M.J."/>
            <person name="Xia R."/>
            <person name="Zhu S."/>
            <person name="Xu C."/>
            <person name="Xu H."/>
            <person name="Xu X."/>
            <person name="Cox K."/>
            <person name="Korf I."/>
            <person name="Meyers B.C."/>
            <person name="Michelmore R.W."/>
        </authorList>
    </citation>
    <scope>NUCLEOTIDE SEQUENCE [LARGE SCALE GENOMIC DNA]</scope>
    <source>
        <strain evidence="3">cv. Salinas</strain>
        <tissue evidence="2">Seedlings</tissue>
    </source>
</reference>
<proteinExistence type="inferred from homology"/>
<name>A0A9R1UP51_LACSA</name>
<keyword evidence="3" id="KW-1185">Reference proteome</keyword>
<dbReference type="InterPro" id="IPR010061">
    <property type="entry name" value="MeMal-semiAld_DH"/>
</dbReference>
<dbReference type="AlphaFoldDB" id="A0A9R1UP51"/>
<evidence type="ECO:0008006" key="4">
    <source>
        <dbReference type="Google" id="ProtNLM"/>
    </source>
</evidence>
<comment type="similarity">
    <text evidence="1">Belongs to the aldehyde dehydrogenase family.</text>
</comment>
<evidence type="ECO:0000313" key="3">
    <source>
        <dbReference type="Proteomes" id="UP000235145"/>
    </source>
</evidence>
<sequence length="145" mass="16446">MDSSSPLIENEELYLANSKFESYDELLKNVRDFYYAKGYALSIRDSSKDKYVKLQCDRGDRLCIGNKRKRNTGSRLIKCPFQIVGKKGIDGSWALNAKNLTHNHEPSTDMSGHPSFRRLSSDDVQSVKNMSLSGIPPRQIISSLR</sequence>
<evidence type="ECO:0000313" key="2">
    <source>
        <dbReference type="EMBL" id="KAJ0190443.1"/>
    </source>
</evidence>
<organism evidence="2 3">
    <name type="scientific">Lactuca sativa</name>
    <name type="common">Garden lettuce</name>
    <dbReference type="NCBI Taxonomy" id="4236"/>
    <lineage>
        <taxon>Eukaryota</taxon>
        <taxon>Viridiplantae</taxon>
        <taxon>Streptophyta</taxon>
        <taxon>Embryophyta</taxon>
        <taxon>Tracheophyta</taxon>
        <taxon>Spermatophyta</taxon>
        <taxon>Magnoliopsida</taxon>
        <taxon>eudicotyledons</taxon>
        <taxon>Gunneridae</taxon>
        <taxon>Pentapetalae</taxon>
        <taxon>asterids</taxon>
        <taxon>campanulids</taxon>
        <taxon>Asterales</taxon>
        <taxon>Asteraceae</taxon>
        <taxon>Cichorioideae</taxon>
        <taxon>Cichorieae</taxon>
        <taxon>Lactucinae</taxon>
        <taxon>Lactuca</taxon>
    </lineage>
</organism>